<sequence length="153" mass="17597">MKKVLDKPTKADQQFAKETISELEKRAKPKKSTSHVYISFQTKGNEESLEVPEYVIHYLRLLLDNMAAGKAVQVSPIETELSTQEAADMLGVSRPFLVKLLEQGKIPFKKIGTHRRIDLKDLQIYERKQKAIRDKQLQFLARQGQDLQLGYDL</sequence>
<dbReference type="GO" id="GO:0003677">
    <property type="term" value="F:DNA binding"/>
    <property type="evidence" value="ECO:0007669"/>
    <property type="project" value="InterPro"/>
</dbReference>
<evidence type="ECO:0000313" key="2">
    <source>
        <dbReference type="EMBL" id="WEK35072.1"/>
    </source>
</evidence>
<dbReference type="Gene3D" id="1.10.1660.10">
    <property type="match status" value="1"/>
</dbReference>
<gene>
    <name evidence="2" type="ORF">P0Y53_21495</name>
</gene>
<evidence type="ECO:0000313" key="3">
    <source>
        <dbReference type="Proteomes" id="UP001220610"/>
    </source>
</evidence>
<dbReference type="Pfam" id="PF12728">
    <property type="entry name" value="HTH_17"/>
    <property type="match status" value="1"/>
</dbReference>
<reference evidence="2" key="1">
    <citation type="submission" date="2023-03" db="EMBL/GenBank/DDBJ databases">
        <title>Andean soil-derived lignocellulolytic bacterial consortium as a source of novel taxa and putative plastic-active enzymes.</title>
        <authorList>
            <person name="Diaz-Garcia L."/>
            <person name="Chuvochina M."/>
            <person name="Feuerriegel G."/>
            <person name="Bunk B."/>
            <person name="Sproer C."/>
            <person name="Streit W.R."/>
            <person name="Rodriguez L.M."/>
            <person name="Overmann J."/>
            <person name="Jimenez D.J."/>
        </authorList>
    </citation>
    <scope>NUCLEOTIDE SEQUENCE</scope>
    <source>
        <strain evidence="2">MAG 7</strain>
    </source>
</reference>
<dbReference type="Proteomes" id="UP001220610">
    <property type="component" value="Chromosome"/>
</dbReference>
<feature type="domain" description="Helix-turn-helix" evidence="1">
    <location>
        <begin position="81"/>
        <end position="128"/>
    </location>
</feature>
<dbReference type="SUPFAM" id="SSF46955">
    <property type="entry name" value="Putative DNA-binding domain"/>
    <property type="match status" value="1"/>
</dbReference>
<protein>
    <submittedName>
        <fullName evidence="2">Helix-turn-helix domain-containing protein</fullName>
    </submittedName>
</protein>
<organism evidence="2 3">
    <name type="scientific">Candidatus Pseudobacter hemicellulosilyticus</name>
    <dbReference type="NCBI Taxonomy" id="3121375"/>
    <lineage>
        <taxon>Bacteria</taxon>
        <taxon>Pseudomonadati</taxon>
        <taxon>Bacteroidota</taxon>
        <taxon>Chitinophagia</taxon>
        <taxon>Chitinophagales</taxon>
        <taxon>Chitinophagaceae</taxon>
        <taxon>Pseudobacter</taxon>
    </lineage>
</organism>
<dbReference type="InterPro" id="IPR041657">
    <property type="entry name" value="HTH_17"/>
</dbReference>
<name>A0AAJ5WSX8_9BACT</name>
<dbReference type="InterPro" id="IPR009061">
    <property type="entry name" value="DNA-bd_dom_put_sf"/>
</dbReference>
<dbReference type="EMBL" id="CP119311">
    <property type="protein sequence ID" value="WEK35072.1"/>
    <property type="molecule type" value="Genomic_DNA"/>
</dbReference>
<dbReference type="AlphaFoldDB" id="A0AAJ5WSX8"/>
<dbReference type="NCBIfam" id="TIGR01764">
    <property type="entry name" value="excise"/>
    <property type="match status" value="1"/>
</dbReference>
<dbReference type="InterPro" id="IPR010093">
    <property type="entry name" value="SinI_DNA-bd"/>
</dbReference>
<evidence type="ECO:0000259" key="1">
    <source>
        <dbReference type="Pfam" id="PF12728"/>
    </source>
</evidence>
<proteinExistence type="predicted"/>
<accession>A0AAJ5WSX8</accession>